<comment type="caution">
    <text evidence="2">The sequence shown here is derived from an EMBL/GenBank/DDBJ whole genome shotgun (WGS) entry which is preliminary data.</text>
</comment>
<organism evidence="2 3">
    <name type="scientific">Candidatus Komeilibacteria bacterium RIFCSPLOWO2_01_FULL_53_11</name>
    <dbReference type="NCBI Taxonomy" id="1798552"/>
    <lineage>
        <taxon>Bacteria</taxon>
        <taxon>Candidatus Komeiliibacteriota</taxon>
    </lineage>
</organism>
<reference evidence="2 3" key="1">
    <citation type="journal article" date="2016" name="Nat. Commun.">
        <title>Thousands of microbial genomes shed light on interconnected biogeochemical processes in an aquifer system.</title>
        <authorList>
            <person name="Anantharaman K."/>
            <person name="Brown C.T."/>
            <person name="Hug L.A."/>
            <person name="Sharon I."/>
            <person name="Castelle C.J."/>
            <person name="Probst A.J."/>
            <person name="Thomas B.C."/>
            <person name="Singh A."/>
            <person name="Wilkins M.J."/>
            <person name="Karaoz U."/>
            <person name="Brodie E.L."/>
            <person name="Williams K.H."/>
            <person name="Hubbard S.S."/>
            <person name="Banfield J.F."/>
        </authorList>
    </citation>
    <scope>NUCLEOTIDE SEQUENCE [LARGE SCALE GENOMIC DNA]</scope>
</reference>
<dbReference type="EMBL" id="MHKN01000058">
    <property type="protein sequence ID" value="OGY90748.1"/>
    <property type="molecule type" value="Genomic_DNA"/>
</dbReference>
<evidence type="ECO:0000313" key="2">
    <source>
        <dbReference type="EMBL" id="OGY90748.1"/>
    </source>
</evidence>
<proteinExistence type="predicted"/>
<accession>A0A1G2BNU2</accession>
<feature type="region of interest" description="Disordered" evidence="1">
    <location>
        <begin position="1"/>
        <end position="45"/>
    </location>
</feature>
<gene>
    <name evidence="2" type="ORF">A3B31_03760</name>
</gene>
<dbReference type="Proteomes" id="UP000177349">
    <property type="component" value="Unassembled WGS sequence"/>
</dbReference>
<dbReference type="AlphaFoldDB" id="A0A1G2BNU2"/>
<sequence>MDDHLQKCHNVTDEVLKSEADARKEHDRGYDDGKEGRPCQATSLKYLQGYRRGKKARELEAVARSLNPHK</sequence>
<evidence type="ECO:0000313" key="3">
    <source>
        <dbReference type="Proteomes" id="UP000177349"/>
    </source>
</evidence>
<protein>
    <submittedName>
        <fullName evidence="2">Uncharacterized protein</fullName>
    </submittedName>
</protein>
<evidence type="ECO:0000256" key="1">
    <source>
        <dbReference type="SAM" id="MobiDB-lite"/>
    </source>
</evidence>
<name>A0A1G2BNU2_9BACT</name>
<feature type="compositionally biased region" description="Basic and acidic residues" evidence="1">
    <location>
        <begin position="1"/>
        <end position="37"/>
    </location>
</feature>